<dbReference type="PROSITE" id="PS51375">
    <property type="entry name" value="PPR"/>
    <property type="match status" value="5"/>
</dbReference>
<comment type="similarity">
    <text evidence="2">Belongs to the PPR family. PCMP-E subfamily.</text>
</comment>
<dbReference type="Pfam" id="PF20431">
    <property type="entry name" value="E_motif"/>
    <property type="match status" value="1"/>
</dbReference>
<evidence type="ECO:0000256" key="1">
    <source>
        <dbReference type="ARBA" id="ARBA00022737"/>
    </source>
</evidence>
<feature type="repeat" description="PPR" evidence="3">
    <location>
        <begin position="535"/>
        <end position="569"/>
    </location>
</feature>
<dbReference type="GO" id="GO:0003723">
    <property type="term" value="F:RNA binding"/>
    <property type="evidence" value="ECO:0007669"/>
    <property type="project" value="InterPro"/>
</dbReference>
<dbReference type="SUPFAM" id="SSF48452">
    <property type="entry name" value="TPR-like"/>
    <property type="match status" value="1"/>
</dbReference>
<evidence type="ECO:0000256" key="3">
    <source>
        <dbReference type="PROSITE-ProRule" id="PRU00708"/>
    </source>
</evidence>
<accession>A0A9Q1QQY4</accession>
<feature type="repeat" description="PPR" evidence="3">
    <location>
        <begin position="233"/>
        <end position="267"/>
    </location>
</feature>
<dbReference type="Pfam" id="PF01535">
    <property type="entry name" value="PPR"/>
    <property type="match status" value="3"/>
</dbReference>
<dbReference type="InterPro" id="IPR011990">
    <property type="entry name" value="TPR-like_helical_dom_sf"/>
</dbReference>
<dbReference type="PANTHER" id="PTHR47926">
    <property type="entry name" value="PENTATRICOPEPTIDE REPEAT-CONTAINING PROTEIN"/>
    <property type="match status" value="1"/>
</dbReference>
<dbReference type="FunFam" id="1.25.40.10:FF:000090">
    <property type="entry name" value="Pentatricopeptide repeat-containing protein, chloroplastic"/>
    <property type="match status" value="1"/>
</dbReference>
<gene>
    <name evidence="4" type="ORF">Cgig2_014044</name>
</gene>
<feature type="repeat" description="PPR" evidence="3">
    <location>
        <begin position="434"/>
        <end position="468"/>
    </location>
</feature>
<dbReference type="InterPro" id="IPR046960">
    <property type="entry name" value="PPR_At4g14850-like_plant"/>
</dbReference>
<dbReference type="InterPro" id="IPR002885">
    <property type="entry name" value="PPR_rpt"/>
</dbReference>
<dbReference type="EMBL" id="JAKOGI010000010">
    <property type="protein sequence ID" value="KAJ8451272.1"/>
    <property type="molecule type" value="Genomic_DNA"/>
</dbReference>
<protein>
    <recommendedName>
        <fullName evidence="6">Pentatricopeptide repeat-containing protein</fullName>
    </recommendedName>
</protein>
<dbReference type="NCBIfam" id="TIGR00756">
    <property type="entry name" value="PPR"/>
    <property type="match status" value="5"/>
</dbReference>
<proteinExistence type="inferred from homology"/>
<organism evidence="4 5">
    <name type="scientific">Carnegiea gigantea</name>
    <dbReference type="NCBI Taxonomy" id="171969"/>
    <lineage>
        <taxon>Eukaryota</taxon>
        <taxon>Viridiplantae</taxon>
        <taxon>Streptophyta</taxon>
        <taxon>Embryophyta</taxon>
        <taxon>Tracheophyta</taxon>
        <taxon>Spermatophyta</taxon>
        <taxon>Magnoliopsida</taxon>
        <taxon>eudicotyledons</taxon>
        <taxon>Gunneridae</taxon>
        <taxon>Pentapetalae</taxon>
        <taxon>Caryophyllales</taxon>
        <taxon>Cactineae</taxon>
        <taxon>Cactaceae</taxon>
        <taxon>Cactoideae</taxon>
        <taxon>Echinocereeae</taxon>
        <taxon>Carnegiea</taxon>
    </lineage>
</organism>
<keyword evidence="1" id="KW-0677">Repeat</keyword>
<evidence type="ECO:0000256" key="2">
    <source>
        <dbReference type="ARBA" id="ARBA00061659"/>
    </source>
</evidence>
<dbReference type="FunFam" id="1.25.40.10:FF:000196">
    <property type="entry name" value="Pentatricopeptide repeat-containing protein At4g14850"/>
    <property type="match status" value="1"/>
</dbReference>
<feature type="repeat" description="PPR" evidence="3">
    <location>
        <begin position="98"/>
        <end position="132"/>
    </location>
</feature>
<keyword evidence="5" id="KW-1185">Reference proteome</keyword>
<evidence type="ECO:0000313" key="4">
    <source>
        <dbReference type="EMBL" id="KAJ8451272.1"/>
    </source>
</evidence>
<dbReference type="InterPro" id="IPR046848">
    <property type="entry name" value="E_motif"/>
</dbReference>
<dbReference type="PANTHER" id="PTHR47926:SF397">
    <property type="entry name" value="(WILD MALAYSIAN BANANA) HYPOTHETICAL PROTEIN"/>
    <property type="match status" value="1"/>
</dbReference>
<name>A0A9Q1QQY4_9CARY</name>
<dbReference type="Pfam" id="PF13041">
    <property type="entry name" value="PPR_2"/>
    <property type="match status" value="3"/>
</dbReference>
<sequence length="712" mass="78973">MRKFKPSYLIRLFCHSSSIQSLSVRAAPIIDNCINFHLDPFLSHQFLGLQSLLQSHAFIIVTGNQNNVFFASKLISLYASLCRPDLSTRIFDSVHCKDSFLWNSIIKSHFSNGDCRKALDFFLGMRFANCPPNNFTIPMAVTACAELLGLDYGEVIHGIGEDGARPNERSLEGGLQACANLGALMEGKCLHGFAIKDGYGLFQDIQSSLLSMYSKWGDPEQAYRSFCGVGNNDIMSWTSVIAAYSRLGHVTECIVLLQQMLNSGVHLDEIVTSCVLSAFSNPMWVHEGKAFHGLIMRRSCVLDQVVQKALISMYCKFGKVASAERIFDSLQERNSETWNLMIFEYGKGRHEGKCMSLFREMLHRGIECDSNALISVISSCSLLGTTLLGKSLHCYVIKRLPDENTSVSNSLIDMYGKCGQLKLAKRIFSRIQRNTVSWNALISACTCGADLDEAIVLFDEMILEGSSPNSATLVSMLSACSRLVSLEKGMKLHNYISEMGIELNVALATALVDMYGKCGKLERSRQIFDSMNERDVISWNAMISCYGMHGDARAAIEVYKEMEESDISPNGLTFLAVLSACSHAGLVEEGKCFFQKMGYYSVAPTIKHYACFVDLLGKSGNLQEAEDIVLSMPMMPDGGIWGALLSACKIQNELEMGIRIAQRAIEADPKNDGYYVSVSSMLDSTGNSHEAEKFRELMKEKGLRKRLGWSML</sequence>
<comment type="caution">
    <text evidence="4">The sequence shown here is derived from an EMBL/GenBank/DDBJ whole genome shotgun (WGS) entry which is preliminary data.</text>
</comment>
<evidence type="ECO:0000313" key="5">
    <source>
        <dbReference type="Proteomes" id="UP001153076"/>
    </source>
</evidence>
<dbReference type="Gene3D" id="1.25.40.10">
    <property type="entry name" value="Tetratricopeptide repeat domain"/>
    <property type="match status" value="6"/>
</dbReference>
<dbReference type="AlphaFoldDB" id="A0A9Q1QQY4"/>
<dbReference type="Proteomes" id="UP001153076">
    <property type="component" value="Unassembled WGS sequence"/>
</dbReference>
<dbReference type="GO" id="GO:0009451">
    <property type="term" value="P:RNA modification"/>
    <property type="evidence" value="ECO:0007669"/>
    <property type="project" value="InterPro"/>
</dbReference>
<dbReference type="OrthoDB" id="1882346at2759"/>
<reference evidence="4" key="1">
    <citation type="submission" date="2022-04" db="EMBL/GenBank/DDBJ databases">
        <title>Carnegiea gigantea Genome sequencing and assembly v2.</title>
        <authorList>
            <person name="Copetti D."/>
            <person name="Sanderson M.J."/>
            <person name="Burquez A."/>
            <person name="Wojciechowski M.F."/>
        </authorList>
    </citation>
    <scope>NUCLEOTIDE SEQUENCE</scope>
    <source>
        <strain evidence="4">SGP5-SGP5p</strain>
        <tissue evidence="4">Aerial part</tissue>
    </source>
</reference>
<feature type="repeat" description="PPR" evidence="3">
    <location>
        <begin position="334"/>
        <end position="368"/>
    </location>
</feature>
<evidence type="ECO:0008006" key="6">
    <source>
        <dbReference type="Google" id="ProtNLM"/>
    </source>
</evidence>